<dbReference type="Proteomes" id="UP000192756">
    <property type="component" value="Unassembled WGS sequence"/>
</dbReference>
<keyword evidence="1" id="KW-0732">Signal</keyword>
<dbReference type="OrthoDB" id="700627at2"/>
<dbReference type="RefSeq" id="WP_144008988.1">
    <property type="nucleotide sequence ID" value="NZ_FWXT01000003.1"/>
</dbReference>
<keyword evidence="3" id="KW-1185">Reference proteome</keyword>
<protein>
    <recommendedName>
        <fullName evidence="4">DUF4397 domain-containing protein</fullName>
    </recommendedName>
</protein>
<sequence length="267" mass="30137">MRLITHYIKTTIALLLLMATFLACNKEDLTGQKAMQVVVNGYNGGTDELEIVIDTTRYDKTVSNGKFVLKPALTFDFNVVYTYPAAKKPGTLSIKNPESGKILFSKPLPESGTKAVFNFIYIDGKEIDVNTPAADASTNKLVFYLYYTENNDPVDIFLYRKDESSGQEYREYLAKNVLPRTWIYFDYLSTTNFDDKNELGKSDICFTKAGTTDQWAFQDDEKQSKTSVFGMGFPIAGEKGLVQAYFVTPGVSGLDRLRLFFHPDRVQ</sequence>
<feature type="signal peptide" evidence="1">
    <location>
        <begin position="1"/>
        <end position="25"/>
    </location>
</feature>
<evidence type="ECO:0000313" key="3">
    <source>
        <dbReference type="Proteomes" id="UP000192756"/>
    </source>
</evidence>
<dbReference type="STRING" id="151894.SAMN04488524_3509"/>
<name>A0A1W2DAE4_9SPHI</name>
<dbReference type="EMBL" id="FWXT01000003">
    <property type="protein sequence ID" value="SMC94092.1"/>
    <property type="molecule type" value="Genomic_DNA"/>
</dbReference>
<evidence type="ECO:0008006" key="4">
    <source>
        <dbReference type="Google" id="ProtNLM"/>
    </source>
</evidence>
<dbReference type="AlphaFoldDB" id="A0A1W2DAE4"/>
<organism evidence="2 3">
    <name type="scientific">Pedobacter africanus</name>
    <dbReference type="NCBI Taxonomy" id="151894"/>
    <lineage>
        <taxon>Bacteria</taxon>
        <taxon>Pseudomonadati</taxon>
        <taxon>Bacteroidota</taxon>
        <taxon>Sphingobacteriia</taxon>
        <taxon>Sphingobacteriales</taxon>
        <taxon>Sphingobacteriaceae</taxon>
        <taxon>Pedobacter</taxon>
    </lineage>
</organism>
<gene>
    <name evidence="2" type="ORF">SAMN04488524_3509</name>
</gene>
<accession>A0A1W2DAE4</accession>
<feature type="chain" id="PRO_5012416043" description="DUF4397 domain-containing protein" evidence="1">
    <location>
        <begin position="26"/>
        <end position="267"/>
    </location>
</feature>
<evidence type="ECO:0000256" key="1">
    <source>
        <dbReference type="SAM" id="SignalP"/>
    </source>
</evidence>
<reference evidence="3" key="1">
    <citation type="submission" date="2017-04" db="EMBL/GenBank/DDBJ databases">
        <authorList>
            <person name="Varghese N."/>
            <person name="Submissions S."/>
        </authorList>
    </citation>
    <scope>NUCLEOTIDE SEQUENCE [LARGE SCALE GENOMIC DNA]</scope>
    <source>
        <strain evidence="3">DSM 12126</strain>
    </source>
</reference>
<dbReference type="PROSITE" id="PS51257">
    <property type="entry name" value="PROKAR_LIPOPROTEIN"/>
    <property type="match status" value="1"/>
</dbReference>
<proteinExistence type="predicted"/>
<evidence type="ECO:0000313" key="2">
    <source>
        <dbReference type="EMBL" id="SMC94092.1"/>
    </source>
</evidence>